<feature type="transmembrane region" description="Helical" evidence="3">
    <location>
        <begin position="47"/>
        <end position="75"/>
    </location>
</feature>
<evidence type="ECO:0000256" key="1">
    <source>
        <dbReference type="ARBA" id="ARBA00022679"/>
    </source>
</evidence>
<keyword evidence="3" id="KW-1133">Transmembrane helix</keyword>
<proteinExistence type="inferred from homology"/>
<dbReference type="Proteomes" id="UP000243205">
    <property type="component" value="Unassembled WGS sequence"/>
</dbReference>
<dbReference type="InterPro" id="IPR000462">
    <property type="entry name" value="CDP-OH_P_trans"/>
</dbReference>
<dbReference type="GO" id="GO:0016020">
    <property type="term" value="C:membrane"/>
    <property type="evidence" value="ECO:0007669"/>
    <property type="project" value="InterPro"/>
</dbReference>
<keyword evidence="1 2" id="KW-0808">Transferase</keyword>
<dbReference type="EMBL" id="FNAQ01000023">
    <property type="protein sequence ID" value="SDE66960.1"/>
    <property type="molecule type" value="Genomic_DNA"/>
</dbReference>
<dbReference type="STRING" id="57664.SAMN05661003_12319"/>
<dbReference type="Gene3D" id="1.20.120.1760">
    <property type="match status" value="1"/>
</dbReference>
<organism evidence="4 5">
    <name type="scientific">Desulfuromonas thiophila</name>
    <dbReference type="NCBI Taxonomy" id="57664"/>
    <lineage>
        <taxon>Bacteria</taxon>
        <taxon>Pseudomonadati</taxon>
        <taxon>Thermodesulfobacteriota</taxon>
        <taxon>Desulfuromonadia</taxon>
        <taxon>Desulfuromonadales</taxon>
        <taxon>Desulfuromonadaceae</taxon>
        <taxon>Desulfuromonas</taxon>
    </lineage>
</organism>
<evidence type="ECO:0000313" key="4">
    <source>
        <dbReference type="EMBL" id="SDE66960.1"/>
    </source>
</evidence>
<dbReference type="PROSITE" id="PS00379">
    <property type="entry name" value="CDP_ALCOHOL_P_TRANSF"/>
    <property type="match status" value="1"/>
</dbReference>
<feature type="transmembrane region" description="Helical" evidence="3">
    <location>
        <begin position="217"/>
        <end position="237"/>
    </location>
</feature>
<evidence type="ECO:0000313" key="5">
    <source>
        <dbReference type="Proteomes" id="UP000243205"/>
    </source>
</evidence>
<name>A0A1G7ETE4_9BACT</name>
<evidence type="ECO:0000256" key="2">
    <source>
        <dbReference type="RuleBase" id="RU003750"/>
    </source>
</evidence>
<keyword evidence="3" id="KW-0472">Membrane</keyword>
<dbReference type="InterPro" id="IPR048254">
    <property type="entry name" value="CDP_ALCOHOL_P_TRANSF_CS"/>
</dbReference>
<dbReference type="Pfam" id="PF01066">
    <property type="entry name" value="CDP-OH_P_transf"/>
    <property type="match status" value="1"/>
</dbReference>
<comment type="similarity">
    <text evidence="2">Belongs to the CDP-alcohol phosphatidyltransferase class-I family.</text>
</comment>
<gene>
    <name evidence="4" type="ORF">SAMN05661003_12319</name>
</gene>
<protein>
    <submittedName>
        <fullName evidence="4">CDP-alcohol phosphatidyltransferase</fullName>
    </submittedName>
</protein>
<feature type="transmembrane region" description="Helical" evidence="3">
    <location>
        <begin position="16"/>
        <end position="35"/>
    </location>
</feature>
<accession>A0A1G7ETE4</accession>
<feature type="transmembrane region" description="Helical" evidence="3">
    <location>
        <begin position="129"/>
        <end position="148"/>
    </location>
</feature>
<dbReference type="GO" id="GO:0016780">
    <property type="term" value="F:phosphotransferase activity, for other substituted phosphate groups"/>
    <property type="evidence" value="ECO:0007669"/>
    <property type="project" value="InterPro"/>
</dbReference>
<dbReference type="InterPro" id="IPR043130">
    <property type="entry name" value="CDP-OH_PTrfase_TM_dom"/>
</dbReference>
<dbReference type="RefSeq" id="WP_245691526.1">
    <property type="nucleotide sequence ID" value="NZ_FNAQ01000023.1"/>
</dbReference>
<evidence type="ECO:0000256" key="3">
    <source>
        <dbReference type="SAM" id="Phobius"/>
    </source>
</evidence>
<dbReference type="GO" id="GO:0008654">
    <property type="term" value="P:phospholipid biosynthetic process"/>
    <property type="evidence" value="ECO:0007669"/>
    <property type="project" value="InterPro"/>
</dbReference>
<sequence>MVFSLGDVESCLQRKSWWAVFFILPFVRRLALYLANRTQITPNQITVAAFALVPPVAVLFAQGTYWTTILAVVLFELNYLLDCVDGTIARLKKNATPAGGYLDAILDRVRIVLLCLALGHGYWISHQSIAVFFWLLLYLGVNNLIIISRGYQERTLAKAGFASRLGGDLITQGVSTSLLARWFHFTQRRNLMPYFHDVELDALVFVVGPLVKQPVVAIQIAVAGGLFLFFALNLVFLRELKKQRPLGVES</sequence>
<reference evidence="5" key="1">
    <citation type="submission" date="2016-10" db="EMBL/GenBank/DDBJ databases">
        <authorList>
            <person name="Varghese N."/>
            <person name="Submissions S."/>
        </authorList>
    </citation>
    <scope>NUCLEOTIDE SEQUENCE [LARGE SCALE GENOMIC DNA]</scope>
    <source>
        <strain evidence="5">DSM 8987</strain>
    </source>
</reference>
<keyword evidence="3" id="KW-0812">Transmembrane</keyword>
<dbReference type="AlphaFoldDB" id="A0A1G7ETE4"/>
<keyword evidence="5" id="KW-1185">Reference proteome</keyword>